<reference evidence="1 2" key="1">
    <citation type="submission" date="2020-01" db="EMBL/GenBank/DDBJ databases">
        <title>Identification and distribution of gene clusters putatively required for synthesis of sphingolipid metabolism inhibitors in phylogenetically diverse species of the filamentous fungus Fusarium.</title>
        <authorList>
            <person name="Kim H.-S."/>
            <person name="Busman M."/>
            <person name="Brown D.W."/>
            <person name="Divon H."/>
            <person name="Uhlig S."/>
            <person name="Proctor R.H."/>
        </authorList>
    </citation>
    <scope>NUCLEOTIDE SEQUENCE [LARGE SCALE GENOMIC DNA]</scope>
    <source>
        <strain evidence="1 2">NRRL 20459</strain>
    </source>
</reference>
<accession>A0A8H4PH54</accession>
<dbReference type="EMBL" id="JAADYS010000452">
    <property type="protein sequence ID" value="KAF4469621.1"/>
    <property type="molecule type" value="Genomic_DNA"/>
</dbReference>
<name>A0A8H4PH54_9HYPO</name>
<dbReference type="AlphaFoldDB" id="A0A8H4PH54"/>
<evidence type="ECO:0000313" key="1">
    <source>
        <dbReference type="EMBL" id="KAF4469621.1"/>
    </source>
</evidence>
<organism evidence="1 2">
    <name type="scientific">Fusarium albosuccineum</name>
    <dbReference type="NCBI Taxonomy" id="1237068"/>
    <lineage>
        <taxon>Eukaryota</taxon>
        <taxon>Fungi</taxon>
        <taxon>Dikarya</taxon>
        <taxon>Ascomycota</taxon>
        <taxon>Pezizomycotina</taxon>
        <taxon>Sordariomycetes</taxon>
        <taxon>Hypocreomycetidae</taxon>
        <taxon>Hypocreales</taxon>
        <taxon>Nectriaceae</taxon>
        <taxon>Fusarium</taxon>
        <taxon>Fusarium decemcellulare species complex</taxon>
    </lineage>
</organism>
<protein>
    <submittedName>
        <fullName evidence="1">Uncharacterized protein</fullName>
    </submittedName>
</protein>
<sequence>METGPPASAPSIITMVCAGVSRNRAVDDPAKVMDTTDTSARGHHHHIHGAKGRTAAPAVAPQACFWATHDGQLSLAPSGHSTALGFCSLRLCKPSSVDPGVFVLVPAFGVAPQSKNFKLPASIRHHLSLLLGPSGLALAKLAASRIPPFSPVEAFGIMTPEAPKLLDGIRLSSSRPPCSDTSHAAATHARMSNCKLKLQFLAAAATQEELPGQRR</sequence>
<gene>
    <name evidence="1" type="ORF">FALBO_3488</name>
</gene>
<proteinExistence type="predicted"/>
<comment type="caution">
    <text evidence="1">The sequence shown here is derived from an EMBL/GenBank/DDBJ whole genome shotgun (WGS) entry which is preliminary data.</text>
</comment>
<dbReference type="Proteomes" id="UP000554235">
    <property type="component" value="Unassembled WGS sequence"/>
</dbReference>
<evidence type="ECO:0000313" key="2">
    <source>
        <dbReference type="Proteomes" id="UP000554235"/>
    </source>
</evidence>
<keyword evidence="2" id="KW-1185">Reference proteome</keyword>